<dbReference type="InterPro" id="IPR012132">
    <property type="entry name" value="GMC_OxRdtase"/>
</dbReference>
<dbReference type="RefSeq" id="WP_188773184.1">
    <property type="nucleotide sequence ID" value="NZ_BMHK01000056.1"/>
</dbReference>
<dbReference type="PANTHER" id="PTHR11552">
    <property type="entry name" value="GLUCOSE-METHANOL-CHOLINE GMC OXIDOREDUCTASE"/>
    <property type="match status" value="1"/>
</dbReference>
<dbReference type="PANTHER" id="PTHR11552:SF147">
    <property type="entry name" value="CHOLINE DEHYDROGENASE, MITOCHONDRIAL"/>
    <property type="match status" value="1"/>
</dbReference>
<evidence type="ECO:0000256" key="4">
    <source>
        <dbReference type="ARBA" id="ARBA00022827"/>
    </source>
</evidence>
<name>A0A916TWK8_9SPHN</name>
<dbReference type="GO" id="GO:0016614">
    <property type="term" value="F:oxidoreductase activity, acting on CH-OH group of donors"/>
    <property type="evidence" value="ECO:0007669"/>
    <property type="project" value="InterPro"/>
</dbReference>
<comment type="caution">
    <text evidence="7">The sequence shown here is derived from an EMBL/GenBank/DDBJ whole genome shotgun (WGS) entry which is preliminary data.</text>
</comment>
<dbReference type="Gene3D" id="3.30.560.10">
    <property type="entry name" value="Glucose Oxidase, domain 3"/>
    <property type="match status" value="1"/>
</dbReference>
<keyword evidence="8" id="KW-1185">Reference proteome</keyword>
<dbReference type="Pfam" id="PF05199">
    <property type="entry name" value="GMC_oxred_C"/>
    <property type="match status" value="1"/>
</dbReference>
<evidence type="ECO:0000259" key="6">
    <source>
        <dbReference type="PROSITE" id="PS00624"/>
    </source>
</evidence>
<feature type="binding site" evidence="5">
    <location>
        <position position="216"/>
    </location>
    <ligand>
        <name>FAD</name>
        <dbReference type="ChEBI" id="CHEBI:57692"/>
    </ligand>
</feature>
<comment type="cofactor">
    <cofactor evidence="1 5">
        <name>FAD</name>
        <dbReference type="ChEBI" id="CHEBI:57692"/>
    </cofactor>
</comment>
<accession>A0A916TWK8</accession>
<dbReference type="Proteomes" id="UP000608154">
    <property type="component" value="Unassembled WGS sequence"/>
</dbReference>
<sequence>MTEFDYIVVGAGSAGCAVASRLSEDSAATVLLIEAGPRDRSPLIHLPGALQQVIASKYTRNFETVPQDRLDGRSLPQPRGWTLGGSSSVNGMVYARGFASDYDGWAQMGARGWSNDDVQPFFRRIETYPGGGKDHGHDGPVKITAPRQDSPLSDAFAQGAAALGYDFKKDITTTGEEGYGVLEGTYANGRRSSAARSYLGLARGRTNLDIQTDLLVTRIGLEQRHARTVEARRNSQDVRFRARREIILCGGAINSPQMLMLSGIGDATDLKALGIQPQVDNGSVGKNLHDQLLCGVSYVCTKSVTLADHLTPLGMLKAGLRFAFFRSGPLSAHPFELTALLRSRPELEEPDMQLFFIPVAYSSAGAAFKPGRGYMILTEGLQPRSRGELRLQSADPMTPPLIDPNYFSDPLDLAVLRQGIRVSREILAHSAFDTYRGPEIGPGETVQSDEDIDAYIQATATSSYHPVGTCRMGEDDAAVVDSRLRVRGVAGLRVADASIMPKIVSSATNLPAMMIGEKAAAMIREDARN</sequence>
<dbReference type="PIRSF" id="PIRSF000137">
    <property type="entry name" value="Alcohol_oxidase"/>
    <property type="match status" value="1"/>
</dbReference>
<reference evidence="7" key="1">
    <citation type="journal article" date="2014" name="Int. J. Syst. Evol. Microbiol.">
        <title>Complete genome sequence of Corynebacterium casei LMG S-19264T (=DSM 44701T), isolated from a smear-ripened cheese.</title>
        <authorList>
            <consortium name="US DOE Joint Genome Institute (JGI-PGF)"/>
            <person name="Walter F."/>
            <person name="Albersmeier A."/>
            <person name="Kalinowski J."/>
            <person name="Ruckert C."/>
        </authorList>
    </citation>
    <scope>NUCLEOTIDE SEQUENCE</scope>
    <source>
        <strain evidence="7">CGMCC 1.15095</strain>
    </source>
</reference>
<evidence type="ECO:0000313" key="8">
    <source>
        <dbReference type="Proteomes" id="UP000608154"/>
    </source>
</evidence>
<protein>
    <submittedName>
        <fullName evidence="7">Choline dehydrogenase</fullName>
    </submittedName>
</protein>
<dbReference type="PROSITE" id="PS00624">
    <property type="entry name" value="GMC_OXRED_2"/>
    <property type="match status" value="1"/>
</dbReference>
<evidence type="ECO:0000256" key="2">
    <source>
        <dbReference type="ARBA" id="ARBA00010790"/>
    </source>
</evidence>
<keyword evidence="4 5" id="KW-0274">FAD</keyword>
<proteinExistence type="inferred from homology"/>
<comment type="similarity">
    <text evidence="2">Belongs to the GMC oxidoreductase family.</text>
</comment>
<dbReference type="InterPro" id="IPR036188">
    <property type="entry name" value="FAD/NAD-bd_sf"/>
</dbReference>
<dbReference type="AlphaFoldDB" id="A0A916TWK8"/>
<dbReference type="EMBL" id="BMHK01000056">
    <property type="protein sequence ID" value="GGC15889.1"/>
    <property type="molecule type" value="Genomic_DNA"/>
</dbReference>
<evidence type="ECO:0000256" key="3">
    <source>
        <dbReference type="ARBA" id="ARBA00022630"/>
    </source>
</evidence>
<dbReference type="Pfam" id="PF00732">
    <property type="entry name" value="GMC_oxred_N"/>
    <property type="match status" value="1"/>
</dbReference>
<dbReference type="InterPro" id="IPR000172">
    <property type="entry name" value="GMC_OxRdtase_N"/>
</dbReference>
<keyword evidence="3" id="KW-0285">Flavoprotein</keyword>
<feature type="domain" description="Glucose-methanol-choline oxidoreductase N-terminal" evidence="6">
    <location>
        <begin position="251"/>
        <end position="265"/>
    </location>
</feature>
<reference evidence="7" key="2">
    <citation type="submission" date="2020-09" db="EMBL/GenBank/DDBJ databases">
        <authorList>
            <person name="Sun Q."/>
            <person name="Zhou Y."/>
        </authorList>
    </citation>
    <scope>NUCLEOTIDE SEQUENCE</scope>
    <source>
        <strain evidence="7">CGMCC 1.15095</strain>
    </source>
</reference>
<feature type="binding site" evidence="5">
    <location>
        <begin position="90"/>
        <end position="93"/>
    </location>
    <ligand>
        <name>FAD</name>
        <dbReference type="ChEBI" id="CHEBI:57692"/>
    </ligand>
</feature>
<dbReference type="SUPFAM" id="SSF54373">
    <property type="entry name" value="FAD-linked reductases, C-terminal domain"/>
    <property type="match status" value="1"/>
</dbReference>
<gene>
    <name evidence="7" type="ORF">GCM10011494_38470</name>
</gene>
<evidence type="ECO:0000256" key="5">
    <source>
        <dbReference type="PIRSR" id="PIRSR000137-2"/>
    </source>
</evidence>
<dbReference type="SUPFAM" id="SSF51905">
    <property type="entry name" value="FAD/NAD(P)-binding domain"/>
    <property type="match status" value="1"/>
</dbReference>
<dbReference type="InterPro" id="IPR007867">
    <property type="entry name" value="GMC_OxRtase_C"/>
</dbReference>
<evidence type="ECO:0000256" key="1">
    <source>
        <dbReference type="ARBA" id="ARBA00001974"/>
    </source>
</evidence>
<organism evidence="7 8">
    <name type="scientific">Novosphingobium endophyticum</name>
    <dbReference type="NCBI Taxonomy" id="1955250"/>
    <lineage>
        <taxon>Bacteria</taxon>
        <taxon>Pseudomonadati</taxon>
        <taxon>Pseudomonadota</taxon>
        <taxon>Alphaproteobacteria</taxon>
        <taxon>Sphingomonadales</taxon>
        <taxon>Sphingomonadaceae</taxon>
        <taxon>Novosphingobium</taxon>
    </lineage>
</organism>
<dbReference type="Gene3D" id="3.50.50.60">
    <property type="entry name" value="FAD/NAD(P)-binding domain"/>
    <property type="match status" value="1"/>
</dbReference>
<evidence type="ECO:0000313" key="7">
    <source>
        <dbReference type="EMBL" id="GGC15889.1"/>
    </source>
</evidence>
<dbReference type="GO" id="GO:0050660">
    <property type="term" value="F:flavin adenine dinucleotide binding"/>
    <property type="evidence" value="ECO:0007669"/>
    <property type="project" value="InterPro"/>
</dbReference>